<dbReference type="Pfam" id="PF07690">
    <property type="entry name" value="MFS_1"/>
    <property type="match status" value="2"/>
</dbReference>
<dbReference type="PROSITE" id="PS50850">
    <property type="entry name" value="MFS"/>
    <property type="match status" value="1"/>
</dbReference>
<sequence length="397" mass="43464">MHKSGSKWLKFGLFTVGLGQSFVFVIVPPLARELGLSEIQASSVFALSAIGWALTSAAWGRASDKYGRRNIAILGLFGYSASLIAMITPLFLVEKNILDLVFLFPLLVFGRMLNGLLGSATRPASFAYVADTSSKDKRTVKFARLESSFLIGTVAGPLIGGFLILISKETPFYIFSFLGLVASVGIYRNIENKPSSVLSNQNNSSKVSWKSNTVWPFLFLASISSLCLASLIQTIGFYLFDTFPDIDDLPVVISMTFALLSISTIVSQYLFTDAFPLTNNKLLIYGVLLLCFSYIVMAFYPKISVYYLAIIVNGLGGGLLRPAISSSLSLAQSPEHQGSVAGYLGSVYPIGHILTPILAMPIYAYNPAYLYYFSSFLCFICFLFIMTHAVFKQNNSK</sequence>
<dbReference type="CDD" id="cd17325">
    <property type="entry name" value="MFS_MdtG_SLC18_like"/>
    <property type="match status" value="1"/>
</dbReference>
<comment type="subcellular location">
    <subcellularLocation>
        <location evidence="1">Membrane</location>
        <topology evidence="1">Multi-pass membrane protein</topology>
    </subcellularLocation>
</comment>
<keyword evidence="3 5" id="KW-1133">Transmembrane helix</keyword>
<evidence type="ECO:0000313" key="8">
    <source>
        <dbReference type="Proteomes" id="UP000010116"/>
    </source>
</evidence>
<dbReference type="AlphaFoldDB" id="J5KLX3"/>
<dbReference type="GO" id="GO:0016020">
    <property type="term" value="C:membrane"/>
    <property type="evidence" value="ECO:0007669"/>
    <property type="project" value="UniProtKB-SubCell"/>
</dbReference>
<dbReference type="PANTHER" id="PTHR23546:SF1">
    <property type="entry name" value="MEMBRANE PROTEIN"/>
    <property type="match status" value="1"/>
</dbReference>
<name>J5KLX3_9GAMM</name>
<feature type="domain" description="Major facilitator superfamily (MFS) profile" evidence="6">
    <location>
        <begin position="5"/>
        <end position="393"/>
    </location>
</feature>
<dbReference type="InterPro" id="IPR001958">
    <property type="entry name" value="Tet-R_TetA/multi-R_MdtG-like"/>
</dbReference>
<feature type="transmembrane region" description="Helical" evidence="5">
    <location>
        <begin position="306"/>
        <end position="328"/>
    </location>
</feature>
<organism evidence="7 8">
    <name type="scientific">SAR86 cluster bacterium SAR86B</name>
    <dbReference type="NCBI Taxonomy" id="1123867"/>
    <lineage>
        <taxon>Bacteria</taxon>
        <taxon>Pseudomonadati</taxon>
        <taxon>Pseudomonadota</taxon>
        <taxon>Gammaproteobacteria</taxon>
        <taxon>SAR86 cluster</taxon>
    </lineage>
</organism>
<feature type="transmembrane region" description="Helical" evidence="5">
    <location>
        <begin position="147"/>
        <end position="166"/>
    </location>
</feature>
<feature type="transmembrane region" description="Helical" evidence="5">
    <location>
        <begin position="71"/>
        <end position="91"/>
    </location>
</feature>
<feature type="transmembrane region" description="Helical" evidence="5">
    <location>
        <begin position="340"/>
        <end position="363"/>
    </location>
</feature>
<feature type="transmembrane region" description="Helical" evidence="5">
    <location>
        <begin position="282"/>
        <end position="300"/>
    </location>
</feature>
<dbReference type="EMBL" id="JH611178">
    <property type="protein sequence ID" value="EJP73186.1"/>
    <property type="molecule type" value="Genomic_DNA"/>
</dbReference>
<feature type="transmembrane region" description="Helical" evidence="5">
    <location>
        <begin position="7"/>
        <end position="27"/>
    </location>
</feature>
<evidence type="ECO:0000256" key="2">
    <source>
        <dbReference type="ARBA" id="ARBA00022692"/>
    </source>
</evidence>
<proteinExistence type="predicted"/>
<keyword evidence="2 5" id="KW-0812">Transmembrane</keyword>
<dbReference type="GO" id="GO:0022857">
    <property type="term" value="F:transmembrane transporter activity"/>
    <property type="evidence" value="ECO:0007669"/>
    <property type="project" value="InterPro"/>
</dbReference>
<dbReference type="Gene3D" id="1.20.1250.20">
    <property type="entry name" value="MFS general substrate transporter like domains"/>
    <property type="match status" value="1"/>
</dbReference>
<feature type="transmembrane region" description="Helical" evidence="5">
    <location>
        <begin position="369"/>
        <end position="391"/>
    </location>
</feature>
<reference evidence="7 8" key="1">
    <citation type="journal article" date="2012" name="ISME J.">
        <title>Genomic insights to SAR86, an abundant and uncultivated marine bacterial lineage.</title>
        <authorList>
            <person name="Dupont C.L."/>
            <person name="Rusch D.B."/>
            <person name="Yooseph S."/>
            <person name="Lombardo M.J."/>
            <person name="Richter R.A."/>
            <person name="Valas R."/>
            <person name="Novotny M."/>
            <person name="Yee-Greenbaum J."/>
            <person name="Selengut J.D."/>
            <person name="Haft D.H."/>
            <person name="Halpern A.L."/>
            <person name="Lasken R.S."/>
            <person name="Nealson K."/>
            <person name="Friedman R."/>
            <person name="Venter J.C."/>
        </authorList>
    </citation>
    <scope>NUCLEOTIDE SEQUENCE [LARGE SCALE GENOMIC DNA]</scope>
</reference>
<dbReference type="Proteomes" id="UP000010116">
    <property type="component" value="Unassembled WGS sequence"/>
</dbReference>
<feature type="transmembrane region" description="Helical" evidence="5">
    <location>
        <begin position="97"/>
        <end position="117"/>
    </location>
</feature>
<feature type="transmembrane region" description="Helical" evidence="5">
    <location>
        <begin position="251"/>
        <end position="270"/>
    </location>
</feature>
<dbReference type="InterPro" id="IPR020846">
    <property type="entry name" value="MFS_dom"/>
</dbReference>
<dbReference type="PRINTS" id="PR01035">
    <property type="entry name" value="TCRTETA"/>
</dbReference>
<evidence type="ECO:0000256" key="5">
    <source>
        <dbReference type="SAM" id="Phobius"/>
    </source>
</evidence>
<dbReference type="SUPFAM" id="SSF103473">
    <property type="entry name" value="MFS general substrate transporter"/>
    <property type="match status" value="1"/>
</dbReference>
<dbReference type="HOGENOM" id="CLU_001265_10_11_6"/>
<protein>
    <submittedName>
        <fullName evidence="7">Transporter, major facilitator family</fullName>
    </submittedName>
</protein>
<dbReference type="PANTHER" id="PTHR23546">
    <property type="entry name" value="TRANSPORT PROTEIN"/>
    <property type="match status" value="1"/>
</dbReference>
<evidence type="ECO:0000259" key="6">
    <source>
        <dbReference type="PROSITE" id="PS50850"/>
    </source>
</evidence>
<evidence type="ECO:0000256" key="4">
    <source>
        <dbReference type="ARBA" id="ARBA00023136"/>
    </source>
</evidence>
<feature type="transmembrane region" description="Helical" evidence="5">
    <location>
        <begin position="39"/>
        <end position="59"/>
    </location>
</feature>
<dbReference type="InterPro" id="IPR036259">
    <property type="entry name" value="MFS_trans_sf"/>
</dbReference>
<keyword evidence="4 5" id="KW-0472">Membrane</keyword>
<gene>
    <name evidence="7" type="ORF">NT02SARS_1574</name>
</gene>
<feature type="transmembrane region" description="Helical" evidence="5">
    <location>
        <begin position="214"/>
        <end position="239"/>
    </location>
</feature>
<dbReference type="InterPro" id="IPR011701">
    <property type="entry name" value="MFS"/>
</dbReference>
<evidence type="ECO:0000313" key="7">
    <source>
        <dbReference type="EMBL" id="EJP73186.1"/>
    </source>
</evidence>
<evidence type="ECO:0000256" key="1">
    <source>
        <dbReference type="ARBA" id="ARBA00004141"/>
    </source>
</evidence>
<evidence type="ECO:0000256" key="3">
    <source>
        <dbReference type="ARBA" id="ARBA00022989"/>
    </source>
</evidence>
<accession>J5KLX3</accession>